<dbReference type="EMBL" id="JAKJXP020000005">
    <property type="protein sequence ID" value="KAK7756678.1"/>
    <property type="molecule type" value="Genomic_DNA"/>
</dbReference>
<evidence type="ECO:0000256" key="1">
    <source>
        <dbReference type="SAM" id="MobiDB-lite"/>
    </source>
</evidence>
<comment type="caution">
    <text evidence="2">The sequence shown here is derived from an EMBL/GenBank/DDBJ whole genome shotgun (WGS) entry which is preliminary data.</text>
</comment>
<organism evidence="2 3">
    <name type="scientific">Diatrype stigma</name>
    <dbReference type="NCBI Taxonomy" id="117547"/>
    <lineage>
        <taxon>Eukaryota</taxon>
        <taxon>Fungi</taxon>
        <taxon>Dikarya</taxon>
        <taxon>Ascomycota</taxon>
        <taxon>Pezizomycotina</taxon>
        <taxon>Sordariomycetes</taxon>
        <taxon>Xylariomycetidae</taxon>
        <taxon>Xylariales</taxon>
        <taxon>Diatrypaceae</taxon>
        <taxon>Diatrype</taxon>
    </lineage>
</organism>
<sequence length="158" mass="17407">MFDPGSPWPNSFLASSRSGAFLGSGPRRTSVPDDLGVERRRQPNSVLGGPRLGGALHVQGLLYPFAETDVHNVRNPALAALQTALCSGNGATVAEHIVHRGDLFLVMAPGERDLLRWCVALVLALQTRPWFREVDLWRSFVDVDLDFLEGLDIAWWGF</sequence>
<dbReference type="AlphaFoldDB" id="A0AAN9YRW7"/>
<accession>A0AAN9YRW7</accession>
<gene>
    <name evidence="2" type="ORF">SLS62_001119</name>
</gene>
<protein>
    <submittedName>
        <fullName evidence="2">Uncharacterized protein</fullName>
    </submittedName>
</protein>
<name>A0AAN9YRW7_9PEZI</name>
<keyword evidence="3" id="KW-1185">Reference proteome</keyword>
<dbReference type="Proteomes" id="UP001320420">
    <property type="component" value="Unassembled WGS sequence"/>
</dbReference>
<feature type="region of interest" description="Disordered" evidence="1">
    <location>
        <begin position="19"/>
        <end position="46"/>
    </location>
</feature>
<reference evidence="2 3" key="1">
    <citation type="submission" date="2024-02" db="EMBL/GenBank/DDBJ databases">
        <title>De novo assembly and annotation of 12 fungi associated with fruit tree decline syndrome in Ontario, Canada.</title>
        <authorList>
            <person name="Sulman M."/>
            <person name="Ellouze W."/>
            <person name="Ilyukhin E."/>
        </authorList>
    </citation>
    <scope>NUCLEOTIDE SEQUENCE [LARGE SCALE GENOMIC DNA]</scope>
    <source>
        <strain evidence="2 3">M11/M66-122</strain>
    </source>
</reference>
<evidence type="ECO:0000313" key="2">
    <source>
        <dbReference type="EMBL" id="KAK7756678.1"/>
    </source>
</evidence>
<proteinExistence type="predicted"/>
<evidence type="ECO:0000313" key="3">
    <source>
        <dbReference type="Proteomes" id="UP001320420"/>
    </source>
</evidence>